<evidence type="ECO:0000259" key="5">
    <source>
        <dbReference type="PROSITE" id="PS50893"/>
    </source>
</evidence>
<feature type="coiled-coil region" evidence="4">
    <location>
        <begin position="300"/>
        <end position="327"/>
    </location>
</feature>
<reference evidence="6 7" key="1">
    <citation type="submission" date="2016-10" db="EMBL/GenBank/DDBJ databases">
        <authorList>
            <person name="de Groot N.N."/>
        </authorList>
    </citation>
    <scope>NUCLEOTIDE SEQUENCE [LARGE SCALE GENOMIC DNA]</scope>
    <source>
        <strain evidence="6 7">CGMCC 4.5727</strain>
    </source>
</reference>
<dbReference type="PROSITE" id="PS00211">
    <property type="entry name" value="ABC_TRANSPORTER_1"/>
    <property type="match status" value="1"/>
</dbReference>
<dbReference type="GO" id="GO:0005524">
    <property type="term" value="F:ATP binding"/>
    <property type="evidence" value="ECO:0007669"/>
    <property type="project" value="UniProtKB-KW"/>
</dbReference>
<dbReference type="GO" id="GO:0016887">
    <property type="term" value="F:ATP hydrolysis activity"/>
    <property type="evidence" value="ECO:0007669"/>
    <property type="project" value="InterPro"/>
</dbReference>
<sequence length="546" mass="59648">MSTFPTSVSATALDFTWPDGTEVFDDLQLAVGPGRTGLIGVNGSGKSTLLKLIAGELTPTDGSLRIAGEVGYLPQNVTLDTALRVDEALGIAATRAALHAIEAGDASEENFTAVGDDWDVEERAVAMLDQLGLGHIGLDRTIGEVSGGESVLLRLAALLLRRPDVLLLDEPTNNLDLFARRRLYAAVAAWSGVMIVVSHDRELLDLVDQIADLRSGEVVWYGGNFTAYEEALAIEQEAAERMVRVAEGDLKKQKRELSDAHVKLAKRVRYGNKMYAQKREPKIIMNARKREAQVSAGKHRIMHEEKLKEAKERLDEAIEAVRDDEEIRVDLPYTAVPPGRQVLTLRNLELAYGARVKGEFDLRGPERIALIGRNGAGKTTLLRTVTGELRPVGGEVETHVPLRFLPQRLDVLDGALTVAENVAKAAPDATNNRVRARLARFLFKGARADQLASTLSGGERFRAALAALMLAEPAPQLLMLDEPTNNLDMASVRQLTDALDAYEGALIVASHDLPFLESIGITRWLLLDGELRDTSLEEVRELMALN</sequence>
<dbReference type="PROSITE" id="PS50893">
    <property type="entry name" value="ABC_TRANSPORTER_2"/>
    <property type="match status" value="2"/>
</dbReference>
<dbReference type="RefSeq" id="WP_093607129.1">
    <property type="nucleotide sequence ID" value="NZ_FNFF01000001.1"/>
</dbReference>
<dbReference type="InterPro" id="IPR027417">
    <property type="entry name" value="P-loop_NTPase"/>
</dbReference>
<protein>
    <submittedName>
        <fullName evidence="6">ATPase components of ABC transporters with duplicated ATPase domains</fullName>
    </submittedName>
</protein>
<dbReference type="SMART" id="SM00382">
    <property type="entry name" value="AAA"/>
    <property type="match status" value="2"/>
</dbReference>
<accession>A0A1G8U8Z4</accession>
<keyword evidence="1" id="KW-0677">Repeat</keyword>
<dbReference type="InterPro" id="IPR017871">
    <property type="entry name" value="ABC_transporter-like_CS"/>
</dbReference>
<keyword evidence="3" id="KW-0067">ATP-binding</keyword>
<gene>
    <name evidence="6" type="ORF">SAMN05421806_101709</name>
</gene>
<dbReference type="OrthoDB" id="3169603at2"/>
<keyword evidence="2" id="KW-0547">Nucleotide-binding</keyword>
<dbReference type="PANTHER" id="PTHR19211">
    <property type="entry name" value="ATP-BINDING TRANSPORT PROTEIN-RELATED"/>
    <property type="match status" value="1"/>
</dbReference>
<dbReference type="Gene3D" id="3.40.50.300">
    <property type="entry name" value="P-loop containing nucleotide triphosphate hydrolases"/>
    <property type="match status" value="2"/>
</dbReference>
<evidence type="ECO:0000313" key="6">
    <source>
        <dbReference type="EMBL" id="SDJ50238.1"/>
    </source>
</evidence>
<dbReference type="FunFam" id="3.40.50.300:FF:001320">
    <property type="entry name" value="Heme ABC transporter ATP-binding protein"/>
    <property type="match status" value="1"/>
</dbReference>
<evidence type="ECO:0000256" key="1">
    <source>
        <dbReference type="ARBA" id="ARBA00022737"/>
    </source>
</evidence>
<evidence type="ECO:0000256" key="3">
    <source>
        <dbReference type="ARBA" id="ARBA00022840"/>
    </source>
</evidence>
<feature type="domain" description="ABC transporter" evidence="5">
    <location>
        <begin position="8"/>
        <end position="240"/>
    </location>
</feature>
<feature type="domain" description="ABC transporter" evidence="5">
    <location>
        <begin position="340"/>
        <end position="545"/>
    </location>
</feature>
<organism evidence="6 7">
    <name type="scientific">Streptomyces indicus</name>
    <dbReference type="NCBI Taxonomy" id="417292"/>
    <lineage>
        <taxon>Bacteria</taxon>
        <taxon>Bacillati</taxon>
        <taxon>Actinomycetota</taxon>
        <taxon>Actinomycetes</taxon>
        <taxon>Kitasatosporales</taxon>
        <taxon>Streptomycetaceae</taxon>
        <taxon>Streptomyces</taxon>
    </lineage>
</organism>
<keyword evidence="4" id="KW-0175">Coiled coil</keyword>
<dbReference type="STRING" id="417292.SAMN05421806_101709"/>
<dbReference type="Proteomes" id="UP000199155">
    <property type="component" value="Unassembled WGS sequence"/>
</dbReference>
<dbReference type="FunFam" id="3.40.50.300:FF:000597">
    <property type="entry name" value="ABC transporter ATP-binding protein"/>
    <property type="match status" value="1"/>
</dbReference>
<evidence type="ECO:0000313" key="7">
    <source>
        <dbReference type="Proteomes" id="UP000199155"/>
    </source>
</evidence>
<dbReference type="Pfam" id="PF00005">
    <property type="entry name" value="ABC_tran"/>
    <property type="match status" value="2"/>
</dbReference>
<proteinExistence type="predicted"/>
<dbReference type="SUPFAM" id="SSF52540">
    <property type="entry name" value="P-loop containing nucleoside triphosphate hydrolases"/>
    <property type="match status" value="2"/>
</dbReference>
<evidence type="ECO:0000256" key="4">
    <source>
        <dbReference type="SAM" id="Coils"/>
    </source>
</evidence>
<name>A0A1G8U8Z4_9ACTN</name>
<dbReference type="PANTHER" id="PTHR19211:SF6">
    <property type="entry name" value="BLL7188 PROTEIN"/>
    <property type="match status" value="1"/>
</dbReference>
<dbReference type="InterPro" id="IPR050611">
    <property type="entry name" value="ABCF"/>
</dbReference>
<dbReference type="InterPro" id="IPR003593">
    <property type="entry name" value="AAA+_ATPase"/>
</dbReference>
<keyword evidence="7" id="KW-1185">Reference proteome</keyword>
<dbReference type="AlphaFoldDB" id="A0A1G8U8Z4"/>
<dbReference type="EMBL" id="FNFF01000001">
    <property type="protein sequence ID" value="SDJ50238.1"/>
    <property type="molecule type" value="Genomic_DNA"/>
</dbReference>
<evidence type="ECO:0000256" key="2">
    <source>
        <dbReference type="ARBA" id="ARBA00022741"/>
    </source>
</evidence>
<dbReference type="InterPro" id="IPR003439">
    <property type="entry name" value="ABC_transporter-like_ATP-bd"/>
</dbReference>